<dbReference type="PANTHER" id="PTHR28637">
    <property type="entry name" value="DNA REPLICATION FACTOR CDT1"/>
    <property type="match status" value="1"/>
</dbReference>
<dbReference type="GO" id="GO:0003677">
    <property type="term" value="F:DNA binding"/>
    <property type="evidence" value="ECO:0007669"/>
    <property type="project" value="InterPro"/>
</dbReference>
<dbReference type="Pfam" id="PF16679">
    <property type="entry name" value="CDT1_C"/>
    <property type="match status" value="1"/>
</dbReference>
<dbReference type="GO" id="GO:0005634">
    <property type="term" value="C:nucleus"/>
    <property type="evidence" value="ECO:0007669"/>
    <property type="project" value="TreeGrafter"/>
</dbReference>
<proteinExistence type="inferred from homology"/>
<evidence type="ECO:0000256" key="3">
    <source>
        <dbReference type="SAM" id="MobiDB-lite"/>
    </source>
</evidence>
<feature type="non-terminal residue" evidence="5">
    <location>
        <position position="1"/>
    </location>
</feature>
<organism evidence="5 6">
    <name type="scientific">Macrostomum lignano</name>
    <dbReference type="NCBI Taxonomy" id="282301"/>
    <lineage>
        <taxon>Eukaryota</taxon>
        <taxon>Metazoa</taxon>
        <taxon>Spiralia</taxon>
        <taxon>Lophotrochozoa</taxon>
        <taxon>Platyhelminthes</taxon>
        <taxon>Rhabditophora</taxon>
        <taxon>Macrostomorpha</taxon>
        <taxon>Macrostomida</taxon>
        <taxon>Macrostomidae</taxon>
        <taxon>Macrostomum</taxon>
    </lineage>
</organism>
<name>A0A267FBR6_9PLAT</name>
<dbReference type="InterPro" id="IPR045173">
    <property type="entry name" value="Cdt1"/>
</dbReference>
<evidence type="ECO:0000313" key="5">
    <source>
        <dbReference type="EMBL" id="PAA71206.1"/>
    </source>
</evidence>
<dbReference type="GO" id="GO:0030174">
    <property type="term" value="P:regulation of DNA-templated DNA replication initiation"/>
    <property type="evidence" value="ECO:0007669"/>
    <property type="project" value="InterPro"/>
</dbReference>
<dbReference type="EMBL" id="NIVC01001180">
    <property type="protein sequence ID" value="PAA71206.1"/>
    <property type="molecule type" value="Genomic_DNA"/>
</dbReference>
<dbReference type="InterPro" id="IPR038090">
    <property type="entry name" value="Cdt1_C_WH_dom_sf"/>
</dbReference>
<dbReference type="SUPFAM" id="SSF46785">
    <property type="entry name" value="Winged helix' DNA-binding domain"/>
    <property type="match status" value="1"/>
</dbReference>
<dbReference type="GO" id="GO:0070182">
    <property type="term" value="F:DNA polymerase binding"/>
    <property type="evidence" value="ECO:0007669"/>
    <property type="project" value="TreeGrafter"/>
</dbReference>
<dbReference type="STRING" id="282301.A0A267FBR6"/>
<dbReference type="SMART" id="SM01075">
    <property type="entry name" value="CDT1"/>
    <property type="match status" value="1"/>
</dbReference>
<keyword evidence="6" id="KW-1185">Reference proteome</keyword>
<reference evidence="5 6" key="1">
    <citation type="submission" date="2017-06" db="EMBL/GenBank/DDBJ databases">
        <title>A platform for efficient transgenesis in Macrostomum lignano, a flatworm model organism for stem cell research.</title>
        <authorList>
            <person name="Berezikov E."/>
        </authorList>
    </citation>
    <scope>NUCLEOTIDE SEQUENCE [LARGE SCALE GENOMIC DNA]</scope>
    <source>
        <strain evidence="5">DV1</strain>
        <tissue evidence="5">Whole organism</tissue>
    </source>
</reference>
<dbReference type="GO" id="GO:0000278">
    <property type="term" value="P:mitotic cell cycle"/>
    <property type="evidence" value="ECO:0007669"/>
    <property type="project" value="TreeGrafter"/>
</dbReference>
<feature type="region of interest" description="Disordered" evidence="3">
    <location>
        <begin position="487"/>
        <end position="514"/>
    </location>
</feature>
<gene>
    <name evidence="5" type="ORF">BOX15_Mlig005689g2</name>
</gene>
<dbReference type="GO" id="GO:0071163">
    <property type="term" value="P:DNA replication preinitiation complex assembly"/>
    <property type="evidence" value="ECO:0007669"/>
    <property type="project" value="InterPro"/>
</dbReference>
<evidence type="ECO:0000259" key="4">
    <source>
        <dbReference type="SMART" id="SM01075"/>
    </source>
</evidence>
<evidence type="ECO:0000313" key="6">
    <source>
        <dbReference type="Proteomes" id="UP000215902"/>
    </source>
</evidence>
<evidence type="ECO:0000256" key="2">
    <source>
        <dbReference type="ARBA" id="ARBA00023306"/>
    </source>
</evidence>
<sequence>ITDYFATQKKSARSGRPGNKKAADSSVVEVAAEPQVSLSPPKRLLRSGRKVASPAASSSRKTPVRSAAASKSKSSARTRNKPLVIAQLIFDDVETEPEVDARKDVIIDKEVIAAPKEALKKPEVAVKEPEVAVKELEVAVKEPEVVVKEPEVVVKEPEVAVKEPEVVSSKAEVAISKLKKTVSEPETVKEVAKPKIAIEPEVAAKTRPTASRSVIKLSKPKSTVQPETPAKPKVPVEPEVAIGPEVPVEPVKAASILASRAKELPLPSDLDVLRLQFDALEQMLVLVLGKQLPTFDRLKDSVERMTRRSFDATRLGQIRTLYPGCYALRWVPKSSVPVAPASRHATSGGVGGGISSGHLLLVEPRLLQAGGAASAPKMSPQQQLERRAEFALRLYRYVAEQHRRFLLDRGADASKLPALMSLSRWHPDFPLERVPAPAAAPAPPAPEAVADSARVTTARQALDQLRPALPDRLQRALEAAVTAAAAASPAASSPDSGGNGKPKSKPPTGIDADLLARIRRRDAEATARRLLTRREPAVEAELRLLDKAPAAARALKIQCQADKRRAVPMSEAAERLARSQPGRLSESEADNLLRLLCRLCPAWASLIDLPSRPGQFIRVQTVGGNFDAVLAAIESRRAELEAAAS</sequence>
<dbReference type="Gene3D" id="1.10.10.1420">
    <property type="entry name" value="DNA replication factor Cdt1, C-terminal WH domain"/>
    <property type="match status" value="1"/>
</dbReference>
<dbReference type="Pfam" id="PF08839">
    <property type="entry name" value="CDT1"/>
    <property type="match status" value="1"/>
</dbReference>
<dbReference type="OrthoDB" id="341730at2759"/>
<dbReference type="AlphaFoldDB" id="A0A267FBR6"/>
<comment type="similarity">
    <text evidence="1">Belongs to the Cdt1 family.</text>
</comment>
<keyword evidence="2" id="KW-0131">Cell cycle</keyword>
<feature type="domain" description="CDT1 Geminin-binding" evidence="4">
    <location>
        <begin position="266"/>
        <end position="444"/>
    </location>
</feature>
<comment type="caution">
    <text evidence="5">The sequence shown here is derived from an EMBL/GenBank/DDBJ whole genome shotgun (WGS) entry which is preliminary data.</text>
</comment>
<accession>A0A267FBR6</accession>
<dbReference type="InterPro" id="IPR036390">
    <property type="entry name" value="WH_DNA-bd_sf"/>
</dbReference>
<evidence type="ECO:0000256" key="1">
    <source>
        <dbReference type="ARBA" id="ARBA00008356"/>
    </source>
</evidence>
<dbReference type="InterPro" id="IPR014939">
    <property type="entry name" value="CDT1_Gemini-bd-like"/>
</dbReference>
<dbReference type="InterPro" id="IPR032054">
    <property type="entry name" value="Cdt1_C"/>
</dbReference>
<dbReference type="GO" id="GO:0000076">
    <property type="term" value="P:DNA replication checkpoint signaling"/>
    <property type="evidence" value="ECO:0007669"/>
    <property type="project" value="TreeGrafter"/>
</dbReference>
<feature type="region of interest" description="Disordered" evidence="3">
    <location>
        <begin position="1"/>
        <end position="78"/>
    </location>
</feature>
<dbReference type="PANTHER" id="PTHR28637:SF1">
    <property type="entry name" value="DNA REPLICATION FACTOR CDT1"/>
    <property type="match status" value="1"/>
</dbReference>
<protein>
    <recommendedName>
        <fullName evidence="4">CDT1 Geminin-binding domain-containing protein</fullName>
    </recommendedName>
</protein>
<dbReference type="Proteomes" id="UP000215902">
    <property type="component" value="Unassembled WGS sequence"/>
</dbReference>
<feature type="compositionally biased region" description="Low complexity" evidence="3">
    <location>
        <begin position="24"/>
        <end position="33"/>
    </location>
</feature>